<dbReference type="EMBL" id="JACQRX010000241">
    <property type="protein sequence ID" value="MBI4251903.1"/>
    <property type="molecule type" value="Genomic_DNA"/>
</dbReference>
<dbReference type="SMART" id="SM01321">
    <property type="entry name" value="Y1_Tnp"/>
    <property type="match status" value="1"/>
</dbReference>
<dbReference type="GO" id="GO:0004803">
    <property type="term" value="F:transposase activity"/>
    <property type="evidence" value="ECO:0007669"/>
    <property type="project" value="InterPro"/>
</dbReference>
<gene>
    <name evidence="2" type="ORF">HY618_05535</name>
</gene>
<sequence length="172" mass="19678">MNFKPDVHRRRSIRLKGYDYSSPGAYFVTLCAHRHECLLGTVEDGQPRPSETGRMVQAAWNSLPGRFSSVGLDAAVVMPNHVHGILVVTRQRAGTSPAPTLGTAAGTFKSLTTREYPARAKQENRTFQTGKLWHRNYFEHIIRDEDEMNRIREYIHQNPARWAEDEYNTTHV</sequence>
<name>A0A933E9A9_UNCTE</name>
<dbReference type="Proteomes" id="UP000752292">
    <property type="component" value="Unassembled WGS sequence"/>
</dbReference>
<proteinExistence type="predicted"/>
<dbReference type="InterPro" id="IPR052715">
    <property type="entry name" value="RAYT_transposase"/>
</dbReference>
<evidence type="ECO:0000259" key="1">
    <source>
        <dbReference type="SMART" id="SM01321"/>
    </source>
</evidence>
<comment type="caution">
    <text evidence="2">The sequence shown here is derived from an EMBL/GenBank/DDBJ whole genome shotgun (WGS) entry which is preliminary data.</text>
</comment>
<dbReference type="PANTHER" id="PTHR36966:SF1">
    <property type="entry name" value="REP-ASSOCIATED TYROSINE TRANSPOSASE"/>
    <property type="match status" value="1"/>
</dbReference>
<reference evidence="2" key="1">
    <citation type="submission" date="2020-07" db="EMBL/GenBank/DDBJ databases">
        <title>Huge and variable diversity of episymbiotic CPR bacteria and DPANN archaea in groundwater ecosystems.</title>
        <authorList>
            <person name="He C.Y."/>
            <person name="Keren R."/>
            <person name="Whittaker M."/>
            <person name="Farag I.F."/>
            <person name="Doudna J."/>
            <person name="Cate J.H.D."/>
            <person name="Banfield J.F."/>
        </authorList>
    </citation>
    <scope>NUCLEOTIDE SEQUENCE</scope>
    <source>
        <strain evidence="2">NC_groundwater_1370_Ag_S-0.2um_69_93</strain>
    </source>
</reference>
<dbReference type="GO" id="GO:0043565">
    <property type="term" value="F:sequence-specific DNA binding"/>
    <property type="evidence" value="ECO:0007669"/>
    <property type="project" value="TreeGrafter"/>
</dbReference>
<dbReference type="GO" id="GO:0006313">
    <property type="term" value="P:DNA transposition"/>
    <property type="evidence" value="ECO:0007669"/>
    <property type="project" value="InterPro"/>
</dbReference>
<dbReference type="Gene3D" id="3.30.70.1290">
    <property type="entry name" value="Transposase IS200-like"/>
    <property type="match status" value="1"/>
</dbReference>
<dbReference type="Pfam" id="PF01797">
    <property type="entry name" value="Y1_Tnp"/>
    <property type="match status" value="1"/>
</dbReference>
<dbReference type="InterPro" id="IPR002686">
    <property type="entry name" value="Transposase_17"/>
</dbReference>
<dbReference type="PANTHER" id="PTHR36966">
    <property type="entry name" value="REP-ASSOCIATED TYROSINE TRANSPOSASE"/>
    <property type="match status" value="1"/>
</dbReference>
<dbReference type="AlphaFoldDB" id="A0A933E9A9"/>
<evidence type="ECO:0000313" key="3">
    <source>
        <dbReference type="Proteomes" id="UP000752292"/>
    </source>
</evidence>
<dbReference type="SUPFAM" id="SSF143422">
    <property type="entry name" value="Transposase IS200-like"/>
    <property type="match status" value="1"/>
</dbReference>
<accession>A0A933E9A9</accession>
<organism evidence="2 3">
    <name type="scientific">Tectimicrobiota bacterium</name>
    <dbReference type="NCBI Taxonomy" id="2528274"/>
    <lineage>
        <taxon>Bacteria</taxon>
        <taxon>Pseudomonadati</taxon>
        <taxon>Nitrospinota/Tectimicrobiota group</taxon>
        <taxon>Candidatus Tectimicrobiota</taxon>
    </lineage>
</organism>
<dbReference type="InterPro" id="IPR036515">
    <property type="entry name" value="Transposase_17_sf"/>
</dbReference>
<protein>
    <submittedName>
        <fullName evidence="2">Transposase</fullName>
    </submittedName>
</protein>
<feature type="domain" description="Transposase IS200-like" evidence="1">
    <location>
        <begin position="21"/>
        <end position="158"/>
    </location>
</feature>
<evidence type="ECO:0000313" key="2">
    <source>
        <dbReference type="EMBL" id="MBI4251903.1"/>
    </source>
</evidence>